<evidence type="ECO:0000256" key="3">
    <source>
        <dbReference type="ARBA" id="ARBA00022741"/>
    </source>
</evidence>
<keyword evidence="9" id="KW-1185">Reference proteome</keyword>
<dbReference type="NCBIfam" id="NF001750">
    <property type="entry name" value="PRK00476.1"/>
    <property type="match status" value="1"/>
</dbReference>
<reference evidence="8 9" key="1">
    <citation type="journal article" date="2024" name="bioRxiv">
        <title>A reference genome for Trichogramma kaykai: A tiny desert-dwelling parasitoid wasp with competing sex-ratio distorters.</title>
        <authorList>
            <person name="Culotta J."/>
            <person name="Lindsey A.R."/>
        </authorList>
    </citation>
    <scope>NUCLEOTIDE SEQUENCE [LARGE SCALE GENOMIC DNA]</scope>
    <source>
        <strain evidence="8 9">KSX58</strain>
    </source>
</reference>
<dbReference type="Proteomes" id="UP001627154">
    <property type="component" value="Unassembled WGS sequence"/>
</dbReference>
<feature type="domain" description="Aminoacyl-transfer RNA synthetases class-II family profile" evidence="7">
    <location>
        <begin position="203"/>
        <end position="624"/>
    </location>
</feature>
<dbReference type="Pfam" id="PF00152">
    <property type="entry name" value="tRNA-synt_2"/>
    <property type="match status" value="1"/>
</dbReference>
<proteinExistence type="inferred from homology"/>
<dbReference type="PANTHER" id="PTHR22594">
    <property type="entry name" value="ASPARTYL/LYSYL-TRNA SYNTHETASE"/>
    <property type="match status" value="1"/>
</dbReference>
<gene>
    <name evidence="8" type="ORF">TKK_018657</name>
</gene>
<dbReference type="PANTHER" id="PTHR22594:SF5">
    <property type="entry name" value="ASPARTATE--TRNA LIGASE, MITOCHONDRIAL"/>
    <property type="match status" value="1"/>
</dbReference>
<dbReference type="GO" id="GO:0005524">
    <property type="term" value="F:ATP binding"/>
    <property type="evidence" value="ECO:0007669"/>
    <property type="project" value="UniProtKB-KW"/>
</dbReference>
<dbReference type="SUPFAM" id="SSF55261">
    <property type="entry name" value="GAD domain-like"/>
    <property type="match status" value="1"/>
</dbReference>
<dbReference type="PROSITE" id="PS50862">
    <property type="entry name" value="AA_TRNA_LIGASE_II"/>
    <property type="match status" value="1"/>
</dbReference>
<evidence type="ECO:0000256" key="5">
    <source>
        <dbReference type="ARBA" id="ARBA00022917"/>
    </source>
</evidence>
<dbReference type="Gene3D" id="3.30.930.10">
    <property type="entry name" value="Bira Bifunctional Protein, Domain 2"/>
    <property type="match status" value="1"/>
</dbReference>
<dbReference type="HAMAP" id="MF_00044">
    <property type="entry name" value="Asp_tRNA_synth_type1"/>
    <property type="match status" value="1"/>
</dbReference>
<dbReference type="InterPro" id="IPR047089">
    <property type="entry name" value="Asp-tRNA-ligase_1_N"/>
</dbReference>
<dbReference type="Gene3D" id="3.30.1360.30">
    <property type="entry name" value="GAD-like domain"/>
    <property type="match status" value="1"/>
</dbReference>
<evidence type="ECO:0000256" key="2">
    <source>
        <dbReference type="ARBA" id="ARBA00022598"/>
    </source>
</evidence>
<dbReference type="Gene3D" id="2.40.50.140">
    <property type="entry name" value="Nucleic acid-binding proteins"/>
    <property type="match status" value="1"/>
</dbReference>
<dbReference type="InterPro" id="IPR002312">
    <property type="entry name" value="Asp/Asn-tRNA-synth_IIb"/>
</dbReference>
<organism evidence="8 9">
    <name type="scientific">Trichogramma kaykai</name>
    <dbReference type="NCBI Taxonomy" id="54128"/>
    <lineage>
        <taxon>Eukaryota</taxon>
        <taxon>Metazoa</taxon>
        <taxon>Ecdysozoa</taxon>
        <taxon>Arthropoda</taxon>
        <taxon>Hexapoda</taxon>
        <taxon>Insecta</taxon>
        <taxon>Pterygota</taxon>
        <taxon>Neoptera</taxon>
        <taxon>Endopterygota</taxon>
        <taxon>Hymenoptera</taxon>
        <taxon>Apocrita</taxon>
        <taxon>Proctotrupomorpha</taxon>
        <taxon>Chalcidoidea</taxon>
        <taxon>Trichogrammatidae</taxon>
        <taxon>Trichogramma</taxon>
    </lineage>
</organism>
<dbReference type="InterPro" id="IPR006195">
    <property type="entry name" value="aa-tRNA-synth_II"/>
</dbReference>
<dbReference type="SUPFAM" id="SSF55681">
    <property type="entry name" value="Class II aaRS and biotin synthetases"/>
    <property type="match status" value="1"/>
</dbReference>
<dbReference type="EMBL" id="JBJJXI010000153">
    <property type="protein sequence ID" value="KAL3385586.1"/>
    <property type="molecule type" value="Genomic_DNA"/>
</dbReference>
<name>A0ABD2VZ42_9HYME</name>
<dbReference type="InterPro" id="IPR004524">
    <property type="entry name" value="Asp-tRNA-ligase_1"/>
</dbReference>
<evidence type="ECO:0000259" key="7">
    <source>
        <dbReference type="PROSITE" id="PS50862"/>
    </source>
</evidence>
<keyword evidence="3" id="KW-0547">Nucleotide-binding</keyword>
<evidence type="ECO:0000256" key="1">
    <source>
        <dbReference type="ARBA" id="ARBA00006303"/>
    </source>
</evidence>
<dbReference type="NCBIfam" id="TIGR00459">
    <property type="entry name" value="aspS_bact"/>
    <property type="match status" value="1"/>
</dbReference>
<keyword evidence="6" id="KW-0030">Aminoacyl-tRNA synthetase</keyword>
<dbReference type="InterPro" id="IPR004364">
    <property type="entry name" value="Aa-tRNA-synt_II"/>
</dbReference>
<comment type="caution">
    <text evidence="8">The sequence shown here is derived from an EMBL/GenBank/DDBJ whole genome shotgun (WGS) entry which is preliminary data.</text>
</comment>
<dbReference type="SUPFAM" id="SSF50249">
    <property type="entry name" value="Nucleic acid-binding proteins"/>
    <property type="match status" value="1"/>
</dbReference>
<evidence type="ECO:0000313" key="8">
    <source>
        <dbReference type="EMBL" id="KAL3385586.1"/>
    </source>
</evidence>
<dbReference type="InterPro" id="IPR004365">
    <property type="entry name" value="NA-bd_OB_tRNA"/>
</dbReference>
<dbReference type="InterPro" id="IPR045864">
    <property type="entry name" value="aa-tRNA-synth_II/BPL/LPL"/>
</dbReference>
<evidence type="ECO:0000256" key="4">
    <source>
        <dbReference type="ARBA" id="ARBA00022840"/>
    </source>
</evidence>
<dbReference type="Pfam" id="PF01336">
    <property type="entry name" value="tRNA_anti-codon"/>
    <property type="match status" value="1"/>
</dbReference>
<dbReference type="GO" id="GO:0005737">
    <property type="term" value="C:cytoplasm"/>
    <property type="evidence" value="ECO:0007669"/>
    <property type="project" value="UniProtKB-ARBA"/>
</dbReference>
<dbReference type="CDD" id="cd04317">
    <property type="entry name" value="EcAspRS_like_N"/>
    <property type="match status" value="1"/>
</dbReference>
<dbReference type="InterPro" id="IPR012340">
    <property type="entry name" value="NA-bd_OB-fold"/>
</dbReference>
<protein>
    <recommendedName>
        <fullName evidence="7">Aminoacyl-transfer RNA synthetases class-II family profile domain-containing protein</fullName>
    </recommendedName>
</protein>
<evidence type="ECO:0000313" key="9">
    <source>
        <dbReference type="Proteomes" id="UP001627154"/>
    </source>
</evidence>
<evidence type="ECO:0000256" key="6">
    <source>
        <dbReference type="ARBA" id="ARBA00023146"/>
    </source>
</evidence>
<dbReference type="InterPro" id="IPR004115">
    <property type="entry name" value="GAD-like_sf"/>
</dbReference>
<accession>A0ABD2VZ42</accession>
<dbReference type="GO" id="GO:0004812">
    <property type="term" value="F:aminoacyl-tRNA ligase activity"/>
    <property type="evidence" value="ECO:0007669"/>
    <property type="project" value="UniProtKB-KW"/>
</dbReference>
<dbReference type="AlphaFoldDB" id="A0ABD2VZ42"/>
<keyword evidence="5" id="KW-0648">Protein biosynthesis</keyword>
<keyword evidence="2" id="KW-0436">Ligase</keyword>
<sequence>MLKSVRLFKVKFPSQSNERGHRVLRSASTSLKEWHVQKLYHSQTATNSVELKEHPVSTKPVNKFIDRTHTCGELTSENQNQKVKLCGWLEFQRMGKFGILRDSYGSTQCIVDDKDSDTTEKLKKLPFETVLSIEGTVILRPEGQSNPKMKTGDIEVLVESIEIFNSTKPQLPFYIRNHNVAKEALQMQYRYLSLRFPEIQKNLRLRSWVTMKMREYLINKCGFVDVATPTLFRKTPGGAQEFIVPTQHIGKCYSLVQSPQQFKQLLMVGGIDKYFQIAQCYRDEGARNDRQPEFTQLDIEMSFVSREGVMNMVEELILNSWPDSLGAIKTPFHRITYEEAMENYGCDCPDLRIPGKISNVSKIIKETENKFDESCEFYATVFENKQQFLTKSVKEMLSKLSKQMSDDVKLIQMKVSGKDLAELQKLFTESTRTSLSNSLNVKENDVLFIIYGPKSDARRTLAKLRLEFTNFLESKGEKIRSPGYKFAWIVDFPLFEINKDTNILETTHHPFTHPHPDDMKHLFTNPLQVRGLQYDLVLNGSEVGGGSIRIHQKSLQEKVLNMLKIDPTEMYYLLEALGSGAPPHGGIALGLDRYISLLCGATSIRDVIAFPKTMEGKDLMSGAPTLISKEDKELYHISISNDSEKKENENK</sequence>
<keyword evidence="4" id="KW-0067">ATP-binding</keyword>
<dbReference type="GO" id="GO:0006412">
    <property type="term" value="P:translation"/>
    <property type="evidence" value="ECO:0007669"/>
    <property type="project" value="UniProtKB-KW"/>
</dbReference>
<dbReference type="PRINTS" id="PR01042">
    <property type="entry name" value="TRNASYNTHASP"/>
</dbReference>
<comment type="similarity">
    <text evidence="1">Belongs to the class-II aminoacyl-tRNA synthetase family. Type 1 subfamily.</text>
</comment>